<accession>D5ELP3</accession>
<protein>
    <submittedName>
        <fullName evidence="3">Nitrilase/cyanide hydratase and apolipoprotein N-acyltransferase</fullName>
    </submittedName>
</protein>
<dbReference type="InterPro" id="IPR036526">
    <property type="entry name" value="C-N_Hydrolase_sf"/>
</dbReference>
<dbReference type="GO" id="GO:0016746">
    <property type="term" value="F:acyltransferase activity"/>
    <property type="evidence" value="ECO:0007669"/>
    <property type="project" value="UniProtKB-KW"/>
</dbReference>
<dbReference type="GO" id="GO:0033388">
    <property type="term" value="P:putrescine biosynthetic process from arginine"/>
    <property type="evidence" value="ECO:0007669"/>
    <property type="project" value="TreeGrafter"/>
</dbReference>
<dbReference type="Gene3D" id="3.60.110.10">
    <property type="entry name" value="Carbon-nitrogen hydrolase"/>
    <property type="match status" value="1"/>
</dbReference>
<dbReference type="InterPro" id="IPR050345">
    <property type="entry name" value="Aliph_Amidase/BUP"/>
</dbReference>
<keyword evidence="3" id="KW-0808">Transferase</keyword>
<feature type="domain" description="CN hydrolase" evidence="2">
    <location>
        <begin position="9"/>
        <end position="262"/>
    </location>
</feature>
<dbReference type="PROSITE" id="PS50263">
    <property type="entry name" value="CN_HYDROLASE"/>
    <property type="match status" value="1"/>
</dbReference>
<dbReference type="GO" id="GO:0050126">
    <property type="term" value="F:N-carbamoylputrescine amidase activity"/>
    <property type="evidence" value="ECO:0007669"/>
    <property type="project" value="TreeGrafter"/>
</dbReference>
<dbReference type="OrthoDB" id="9811121at2"/>
<reference evidence="3 4" key="1">
    <citation type="journal article" date="2010" name="Stand. Genomic Sci.">
        <title>Complete genome sequence of Coraliomargarita akajimensis type strain (04OKA010-24).</title>
        <authorList>
            <person name="Mavromatis K."/>
            <person name="Abt B."/>
            <person name="Brambilla E."/>
            <person name="Lapidus A."/>
            <person name="Copeland A."/>
            <person name="Deshpande S."/>
            <person name="Nolan M."/>
            <person name="Lucas S."/>
            <person name="Tice H."/>
            <person name="Cheng J.F."/>
            <person name="Han C."/>
            <person name="Detter J.C."/>
            <person name="Woyke T."/>
            <person name="Goodwin L."/>
            <person name="Pitluck S."/>
            <person name="Held B."/>
            <person name="Brettin T."/>
            <person name="Tapia R."/>
            <person name="Ivanova N."/>
            <person name="Mikhailova N."/>
            <person name="Pati A."/>
            <person name="Liolios K."/>
            <person name="Chen A."/>
            <person name="Palaniappan K."/>
            <person name="Land M."/>
            <person name="Hauser L."/>
            <person name="Chang Y.J."/>
            <person name="Jeffries C.D."/>
            <person name="Rohde M."/>
            <person name="Goker M."/>
            <person name="Bristow J."/>
            <person name="Eisen J.A."/>
            <person name="Markowitz V."/>
            <person name="Hugenholtz P."/>
            <person name="Klenk H.P."/>
            <person name="Kyrpides N.C."/>
        </authorList>
    </citation>
    <scope>NUCLEOTIDE SEQUENCE [LARGE SCALE GENOMIC DNA]</scope>
    <source>
        <strain evidence="4">DSM 45221 / IAM 15411 / JCM 23193 / KCTC 12865</strain>
    </source>
</reference>
<dbReference type="HOGENOM" id="CLU_030130_4_0_0"/>
<dbReference type="AlphaFoldDB" id="D5ELP3"/>
<sequence length="294" mass="32752">MNNTASETVRIALIQGREQGSKQADLDYTLERIREAAAGGAKIVCTQELFNTPYFCTTQDTALFDLAEAIPGETTDVLCALAGELGVVIVASLFERRAPGVYHNTAAVIDADGRYLGKYRKMHIPQDPGFEEKFYFTPGDLGYKVWDTAYGKIGVLICWDQWYPEAARLAALAGAEILFYPTAIGWLPEEKAELGEAQHTAWETVQRGHAVANGCYVAAVNRVGSEANTEFWGQSFVADYYGQVVERGPVSEEVVLYADCDLKGLEDMRRIWPFFRDRRIDSFSDLSRRMVDEG</sequence>
<dbReference type="EMBL" id="CP001998">
    <property type="protein sequence ID" value="ADE53218.1"/>
    <property type="molecule type" value="Genomic_DNA"/>
</dbReference>
<dbReference type="FunFam" id="3.60.110.10:FF:000010">
    <property type="entry name" value="Carbon-nitrogen hydrolase"/>
    <property type="match status" value="1"/>
</dbReference>
<dbReference type="STRING" id="583355.Caka_0191"/>
<keyword evidence="3" id="KW-0012">Acyltransferase</keyword>
<dbReference type="RefSeq" id="WP_013041944.1">
    <property type="nucleotide sequence ID" value="NC_014008.1"/>
</dbReference>
<keyword evidence="1" id="KW-0378">Hydrolase</keyword>
<proteinExistence type="predicted"/>
<evidence type="ECO:0000256" key="1">
    <source>
        <dbReference type="ARBA" id="ARBA00022801"/>
    </source>
</evidence>
<organism evidence="3 4">
    <name type="scientific">Coraliomargarita akajimensis (strain DSM 45221 / IAM 15411 / JCM 23193 / KCTC 12865 / 04OKA010-24)</name>
    <dbReference type="NCBI Taxonomy" id="583355"/>
    <lineage>
        <taxon>Bacteria</taxon>
        <taxon>Pseudomonadati</taxon>
        <taxon>Verrucomicrobiota</taxon>
        <taxon>Opitutia</taxon>
        <taxon>Puniceicoccales</taxon>
        <taxon>Coraliomargaritaceae</taxon>
        <taxon>Coraliomargarita</taxon>
    </lineage>
</organism>
<evidence type="ECO:0000313" key="4">
    <source>
        <dbReference type="Proteomes" id="UP000000925"/>
    </source>
</evidence>
<evidence type="ECO:0000259" key="2">
    <source>
        <dbReference type="PROSITE" id="PS50263"/>
    </source>
</evidence>
<evidence type="ECO:0000313" key="3">
    <source>
        <dbReference type="EMBL" id="ADE53218.1"/>
    </source>
</evidence>
<keyword evidence="4" id="KW-1185">Reference proteome</keyword>
<dbReference type="SUPFAM" id="SSF56317">
    <property type="entry name" value="Carbon-nitrogen hydrolase"/>
    <property type="match status" value="1"/>
</dbReference>
<dbReference type="InterPro" id="IPR003010">
    <property type="entry name" value="C-N_Hydrolase"/>
</dbReference>
<name>D5ELP3_CORAD</name>
<dbReference type="PANTHER" id="PTHR43674">
    <property type="entry name" value="NITRILASE C965.09-RELATED"/>
    <property type="match status" value="1"/>
</dbReference>
<dbReference type="eggNOG" id="COG0388">
    <property type="taxonomic scope" value="Bacteria"/>
</dbReference>
<dbReference type="KEGG" id="caa:Caka_0191"/>
<dbReference type="PANTHER" id="PTHR43674:SF2">
    <property type="entry name" value="BETA-UREIDOPROPIONASE"/>
    <property type="match status" value="1"/>
</dbReference>
<gene>
    <name evidence="3" type="ordered locus">Caka_0191</name>
</gene>
<keyword evidence="3" id="KW-0449">Lipoprotein</keyword>
<dbReference type="Proteomes" id="UP000000925">
    <property type="component" value="Chromosome"/>
</dbReference>
<dbReference type="CDD" id="cd07573">
    <property type="entry name" value="CPA"/>
    <property type="match status" value="1"/>
</dbReference>
<dbReference type="Pfam" id="PF00795">
    <property type="entry name" value="CN_hydrolase"/>
    <property type="match status" value="1"/>
</dbReference>